<evidence type="ECO:0000313" key="3">
    <source>
        <dbReference type="Proteomes" id="UP001358586"/>
    </source>
</evidence>
<evidence type="ECO:0000313" key="2">
    <source>
        <dbReference type="EMBL" id="KAK5785288.1"/>
    </source>
</evidence>
<organism evidence="2 3">
    <name type="scientific">Gossypium arboreum</name>
    <name type="common">Tree cotton</name>
    <name type="synonym">Gossypium nanking</name>
    <dbReference type="NCBI Taxonomy" id="29729"/>
    <lineage>
        <taxon>Eukaryota</taxon>
        <taxon>Viridiplantae</taxon>
        <taxon>Streptophyta</taxon>
        <taxon>Embryophyta</taxon>
        <taxon>Tracheophyta</taxon>
        <taxon>Spermatophyta</taxon>
        <taxon>Magnoliopsida</taxon>
        <taxon>eudicotyledons</taxon>
        <taxon>Gunneridae</taxon>
        <taxon>Pentapetalae</taxon>
        <taxon>rosids</taxon>
        <taxon>malvids</taxon>
        <taxon>Malvales</taxon>
        <taxon>Malvaceae</taxon>
        <taxon>Malvoideae</taxon>
        <taxon>Gossypium</taxon>
    </lineage>
</organism>
<keyword evidence="3" id="KW-1185">Reference proteome</keyword>
<evidence type="ECO:0000256" key="1">
    <source>
        <dbReference type="SAM" id="Coils"/>
    </source>
</evidence>
<comment type="caution">
    <text evidence="2">The sequence shown here is derived from an EMBL/GenBank/DDBJ whole genome shotgun (WGS) entry which is preliminary data.</text>
</comment>
<dbReference type="Proteomes" id="UP001358586">
    <property type="component" value="Chromosome 11"/>
</dbReference>
<gene>
    <name evidence="2" type="ORF">PVK06_039857</name>
</gene>
<feature type="coiled-coil region" evidence="1">
    <location>
        <begin position="70"/>
        <end position="97"/>
    </location>
</feature>
<accession>A0ABR0N3Y9</accession>
<sequence length="239" mass="27587">MWISMSLIKDDTEKLKNEKIQLGIDINVQKLEAKKIRKGKNKAEDDLNSLKMGNKKLHLSIKTVGLGKTSRQWQQEIQEEKNKADQWDRKFQDALVQEDSIKGELLESQVEKAGWKAQVAELEKSLYQHRSCNSVTELKASQAKNKELKRKVEELGAALQNCELRIELPKENRETNNEYWKEQLQRSQGQVRDKDHVMSEALAQVREVARHLQTLPIQVDILSLKYELESDQGLISLAS</sequence>
<feature type="coiled-coil region" evidence="1">
    <location>
        <begin position="138"/>
        <end position="165"/>
    </location>
</feature>
<proteinExistence type="predicted"/>
<keyword evidence="1" id="KW-0175">Coiled coil</keyword>
<name>A0ABR0N3Y9_GOSAR</name>
<reference evidence="2 3" key="1">
    <citation type="submission" date="2023-03" db="EMBL/GenBank/DDBJ databases">
        <title>WGS of Gossypium arboreum.</title>
        <authorList>
            <person name="Yu D."/>
        </authorList>
    </citation>
    <scope>NUCLEOTIDE SEQUENCE [LARGE SCALE GENOMIC DNA]</scope>
    <source>
        <tissue evidence="2">Leaf</tissue>
    </source>
</reference>
<dbReference type="EMBL" id="JARKNE010000011">
    <property type="protein sequence ID" value="KAK5785288.1"/>
    <property type="molecule type" value="Genomic_DNA"/>
</dbReference>
<protein>
    <submittedName>
        <fullName evidence="2">Uncharacterized protein</fullName>
    </submittedName>
</protein>